<evidence type="ECO:0000256" key="1">
    <source>
        <dbReference type="SAM" id="MobiDB-lite"/>
    </source>
</evidence>
<sequence>MALMYLTKSRERFSISSLLSPKFFYFLAVLAVVTSALSVYTNLRSEKNTPKNEPVTEEIDSNEKALTKAEDKVLPKTTPQPELNVGSEPTPTPKTKPTPKPLPASTVTRKVLVLDFDPIVNGQRLHNLLGWENPQALETQFVVDVKSASGNYVNYQIVEHRQLDDFPVLNSGFDFDGDSFLDCWNDLDRPESKCHTSVGVDYNKLLTDYGSDVCAARNSGAIHEVWVWGGPYFGFYESRLAGPGAFEYNSPPLTGTSCNKQLPIMGFSYERGVAEMLEDLGHRTEAAMSHTYGGGAENRTSHNWDRFGLVKAQSPDYDYSGCGSVHYAPNSLSDYDWSRSSPAKSTCQDWLNYPYLTGATQQIGCSSWGCSGYGYLKWWFSHLPHFTGVAPDGKWNNWWRYVLDYKEATALNPWQELLSRFLVFWGNITTALRSGFGSAAFEKN</sequence>
<feature type="compositionally biased region" description="Basic and acidic residues" evidence="1">
    <location>
        <begin position="61"/>
        <end position="74"/>
    </location>
</feature>
<accession>A0A0T5ZWS2</accession>
<dbReference type="AlphaFoldDB" id="A0A0T5ZWS2"/>
<reference evidence="2 3" key="1">
    <citation type="submission" date="2015-05" db="EMBL/GenBank/DDBJ databases">
        <title>Critical biogeochemical functions in the subsurface are associated with bacteria from new phyla and little studied lineages.</title>
        <authorList>
            <person name="Hug L.A."/>
            <person name="Thomas B.C."/>
            <person name="Sharon I."/>
            <person name="Brown C.T."/>
            <person name="Sharma R."/>
            <person name="Hettich R.L."/>
            <person name="Wilkins M.J."/>
            <person name="Williams K.H."/>
            <person name="Singh A."/>
            <person name="Banfield J.F."/>
        </authorList>
    </citation>
    <scope>NUCLEOTIDE SEQUENCE [LARGE SCALE GENOMIC DNA]</scope>
    <source>
        <strain evidence="2">CSP1-7</strain>
    </source>
</reference>
<comment type="caution">
    <text evidence="2">The sequence shown here is derived from an EMBL/GenBank/DDBJ whole genome shotgun (WGS) entry which is preliminary data.</text>
</comment>
<dbReference type="Proteomes" id="UP000051297">
    <property type="component" value="Unassembled WGS sequence"/>
</dbReference>
<evidence type="ECO:0000313" key="3">
    <source>
        <dbReference type="Proteomes" id="UP000051297"/>
    </source>
</evidence>
<organism evidence="2 3">
    <name type="scientific">candidate division WWE3 bacterium CSP1-7</name>
    <dbReference type="NCBI Taxonomy" id="1576480"/>
    <lineage>
        <taxon>Bacteria</taxon>
        <taxon>Katanobacteria</taxon>
    </lineage>
</organism>
<gene>
    <name evidence="2" type="ORF">XU08_C0005G0009</name>
</gene>
<feature type="region of interest" description="Disordered" evidence="1">
    <location>
        <begin position="46"/>
        <end position="103"/>
    </location>
</feature>
<name>A0A0T5ZWS2_UNCKA</name>
<protein>
    <submittedName>
        <fullName evidence="2">Uncharacterized protein</fullName>
    </submittedName>
</protein>
<feature type="compositionally biased region" description="Pro residues" evidence="1">
    <location>
        <begin position="90"/>
        <end position="102"/>
    </location>
</feature>
<proteinExistence type="predicted"/>
<evidence type="ECO:0000313" key="2">
    <source>
        <dbReference type="EMBL" id="KRT67252.1"/>
    </source>
</evidence>
<dbReference type="EMBL" id="LDXK01000005">
    <property type="protein sequence ID" value="KRT67252.1"/>
    <property type="molecule type" value="Genomic_DNA"/>
</dbReference>